<proteinExistence type="predicted"/>
<dbReference type="PANTHER" id="PTHR46797">
    <property type="entry name" value="HTH-TYPE TRANSCRIPTIONAL REGULATOR"/>
    <property type="match status" value="1"/>
</dbReference>
<name>A0A0F9LUJ8_9ZZZZ</name>
<dbReference type="AlphaFoldDB" id="A0A0F9LUJ8"/>
<dbReference type="InterPro" id="IPR010982">
    <property type="entry name" value="Lambda_DNA-bd_dom_sf"/>
</dbReference>
<dbReference type="Gene3D" id="1.10.260.40">
    <property type="entry name" value="lambda repressor-like DNA-binding domains"/>
    <property type="match status" value="1"/>
</dbReference>
<comment type="caution">
    <text evidence="3">The sequence shown here is derived from an EMBL/GenBank/DDBJ whole genome shotgun (WGS) entry which is preliminary data.</text>
</comment>
<evidence type="ECO:0000259" key="2">
    <source>
        <dbReference type="PROSITE" id="PS50943"/>
    </source>
</evidence>
<dbReference type="InterPro" id="IPR001387">
    <property type="entry name" value="Cro/C1-type_HTH"/>
</dbReference>
<dbReference type="CDD" id="cd00093">
    <property type="entry name" value="HTH_XRE"/>
    <property type="match status" value="1"/>
</dbReference>
<dbReference type="SMART" id="SM00530">
    <property type="entry name" value="HTH_XRE"/>
    <property type="match status" value="1"/>
</dbReference>
<sequence>MVADNIGETLRASRRARGLTIAQLSEASGVSKSHLKRIEGGDARLSAGVLLALAKPLGCTEMELLKLAGYLSPDATDDRVAKLKEAVRDEITGTMNALLERVDGL</sequence>
<dbReference type="GO" id="GO:0005829">
    <property type="term" value="C:cytosol"/>
    <property type="evidence" value="ECO:0007669"/>
    <property type="project" value="TreeGrafter"/>
</dbReference>
<dbReference type="GO" id="GO:0003677">
    <property type="term" value="F:DNA binding"/>
    <property type="evidence" value="ECO:0007669"/>
    <property type="project" value="UniProtKB-KW"/>
</dbReference>
<dbReference type="PANTHER" id="PTHR46797:SF1">
    <property type="entry name" value="METHYLPHOSPHONATE SYNTHASE"/>
    <property type="match status" value="1"/>
</dbReference>
<dbReference type="SUPFAM" id="SSF47413">
    <property type="entry name" value="lambda repressor-like DNA-binding domains"/>
    <property type="match status" value="1"/>
</dbReference>
<accession>A0A0F9LUJ8</accession>
<gene>
    <name evidence="3" type="ORF">LCGC14_1154410</name>
</gene>
<keyword evidence="1" id="KW-0238">DNA-binding</keyword>
<dbReference type="InterPro" id="IPR050807">
    <property type="entry name" value="TransReg_Diox_bact_type"/>
</dbReference>
<dbReference type="EMBL" id="LAZR01005578">
    <property type="protein sequence ID" value="KKM98789.1"/>
    <property type="molecule type" value="Genomic_DNA"/>
</dbReference>
<evidence type="ECO:0000256" key="1">
    <source>
        <dbReference type="ARBA" id="ARBA00023125"/>
    </source>
</evidence>
<dbReference type="GO" id="GO:0003700">
    <property type="term" value="F:DNA-binding transcription factor activity"/>
    <property type="evidence" value="ECO:0007669"/>
    <property type="project" value="TreeGrafter"/>
</dbReference>
<dbReference type="Pfam" id="PF13560">
    <property type="entry name" value="HTH_31"/>
    <property type="match status" value="1"/>
</dbReference>
<feature type="domain" description="HTH cro/C1-type" evidence="2">
    <location>
        <begin position="10"/>
        <end position="65"/>
    </location>
</feature>
<protein>
    <recommendedName>
        <fullName evidence="2">HTH cro/C1-type domain-containing protein</fullName>
    </recommendedName>
</protein>
<dbReference type="PROSITE" id="PS50943">
    <property type="entry name" value="HTH_CROC1"/>
    <property type="match status" value="1"/>
</dbReference>
<reference evidence="3" key="1">
    <citation type="journal article" date="2015" name="Nature">
        <title>Complex archaea that bridge the gap between prokaryotes and eukaryotes.</title>
        <authorList>
            <person name="Spang A."/>
            <person name="Saw J.H."/>
            <person name="Jorgensen S.L."/>
            <person name="Zaremba-Niedzwiedzka K."/>
            <person name="Martijn J."/>
            <person name="Lind A.E."/>
            <person name="van Eijk R."/>
            <person name="Schleper C."/>
            <person name="Guy L."/>
            <person name="Ettema T.J."/>
        </authorList>
    </citation>
    <scope>NUCLEOTIDE SEQUENCE</scope>
</reference>
<evidence type="ECO:0000313" key="3">
    <source>
        <dbReference type="EMBL" id="KKM98789.1"/>
    </source>
</evidence>
<organism evidence="3">
    <name type="scientific">marine sediment metagenome</name>
    <dbReference type="NCBI Taxonomy" id="412755"/>
    <lineage>
        <taxon>unclassified sequences</taxon>
        <taxon>metagenomes</taxon>
        <taxon>ecological metagenomes</taxon>
    </lineage>
</organism>